<reference evidence="2 3" key="1">
    <citation type="submission" date="2019-01" db="EMBL/GenBank/DDBJ databases">
        <title>Novel species of Nocardioides.</title>
        <authorList>
            <person name="Liu Q."/>
            <person name="Xin Y.-H."/>
        </authorList>
    </citation>
    <scope>NUCLEOTIDE SEQUENCE [LARGE SCALE GENOMIC DNA]</scope>
    <source>
        <strain evidence="2 3">HLT3-15</strain>
    </source>
</reference>
<evidence type="ECO:0000313" key="3">
    <source>
        <dbReference type="Proteomes" id="UP000291838"/>
    </source>
</evidence>
<evidence type="ECO:0000259" key="1">
    <source>
        <dbReference type="PROSITE" id="PS50902"/>
    </source>
</evidence>
<dbReference type="InterPro" id="IPR029039">
    <property type="entry name" value="Flavoprotein-like_sf"/>
</dbReference>
<gene>
    <name evidence="2" type="ORF">EUA06_21285</name>
</gene>
<dbReference type="Proteomes" id="UP000291838">
    <property type="component" value="Unassembled WGS sequence"/>
</dbReference>
<comment type="caution">
    <text evidence="2">The sequence shown here is derived from an EMBL/GenBank/DDBJ whole genome shotgun (WGS) entry which is preliminary data.</text>
</comment>
<dbReference type="PROSITE" id="PS50902">
    <property type="entry name" value="FLAVODOXIN_LIKE"/>
    <property type="match status" value="1"/>
</dbReference>
<dbReference type="EMBL" id="SDWS01000015">
    <property type="protein sequence ID" value="RYB88435.1"/>
    <property type="molecule type" value="Genomic_DNA"/>
</dbReference>
<sequence length="166" mass="17326">MFGNTAHAARAIADGLTEVGVSVDVVDVASAPEELPADLDLLVVGAPTHAFGLSRPSTRADAVRQGADPDHAAVGIREWLGAVRVPAGATTTVGVFDTHATQVRWLPQGASSTMARAARRRGLSPAGRHLGLVVNDVKGPLADGERQRATEYGRHLAEGRRTAAER</sequence>
<dbReference type="GO" id="GO:0010181">
    <property type="term" value="F:FMN binding"/>
    <property type="evidence" value="ECO:0007669"/>
    <property type="project" value="InterPro"/>
</dbReference>
<dbReference type="Gene3D" id="3.40.50.360">
    <property type="match status" value="1"/>
</dbReference>
<proteinExistence type="predicted"/>
<name>A0A4Q2RLK2_9ACTN</name>
<dbReference type="OrthoDB" id="3253043at2"/>
<protein>
    <submittedName>
        <fullName evidence="2">Flavodoxin</fullName>
    </submittedName>
</protein>
<dbReference type="AlphaFoldDB" id="A0A4Q2RLK2"/>
<accession>A0A4Q2RLK2</accession>
<evidence type="ECO:0000313" key="2">
    <source>
        <dbReference type="EMBL" id="RYB88435.1"/>
    </source>
</evidence>
<dbReference type="InterPro" id="IPR008254">
    <property type="entry name" value="Flavodoxin/NO_synth"/>
</dbReference>
<keyword evidence="3" id="KW-1185">Reference proteome</keyword>
<organism evidence="2 3">
    <name type="scientific">Nocardioides glacieisoli</name>
    <dbReference type="NCBI Taxonomy" id="1168730"/>
    <lineage>
        <taxon>Bacteria</taxon>
        <taxon>Bacillati</taxon>
        <taxon>Actinomycetota</taxon>
        <taxon>Actinomycetes</taxon>
        <taxon>Propionibacteriales</taxon>
        <taxon>Nocardioidaceae</taxon>
        <taxon>Nocardioides</taxon>
    </lineage>
</organism>
<dbReference type="SUPFAM" id="SSF52218">
    <property type="entry name" value="Flavoproteins"/>
    <property type="match status" value="1"/>
</dbReference>
<feature type="domain" description="Flavodoxin-like" evidence="1">
    <location>
        <begin position="1"/>
        <end position="157"/>
    </location>
</feature>